<dbReference type="InterPro" id="IPR036761">
    <property type="entry name" value="TTHA0802/YceI-like_sf"/>
</dbReference>
<reference evidence="3 4" key="1">
    <citation type="submission" date="2016-10" db="EMBL/GenBank/DDBJ databases">
        <authorList>
            <person name="de Groot N.N."/>
        </authorList>
    </citation>
    <scope>NUCLEOTIDE SEQUENCE [LARGE SCALE GENOMIC DNA]</scope>
    <source>
        <strain evidence="3 4">CGMCC 1.9167</strain>
    </source>
</reference>
<sequence>MNKQRKTPYTLMTGLLAAVVALASPAALAEVESYKIDDEHFSLTFEVNHLGYASVIGMFLEARGEFDYDAEARDVPSGKVVVQSESVFSNHEKRDEHLRKDDFLHASKYPEITFEVTDFEATGDNTGNLTGDLTLLGKTRPVTLDVTLNKAAEYPIGHEEYTLGISASTTIKRSDWGMTYALDPLLVGDEVYLRFEFEAIQQNGGFF</sequence>
<proteinExistence type="predicted"/>
<evidence type="ECO:0000256" key="1">
    <source>
        <dbReference type="SAM" id="SignalP"/>
    </source>
</evidence>
<dbReference type="RefSeq" id="WP_092008876.1">
    <property type="nucleotide sequence ID" value="NZ_FOYW01000001.1"/>
</dbReference>
<name>A0A1I6H0C0_9GAMM</name>
<dbReference type="SMART" id="SM00867">
    <property type="entry name" value="YceI"/>
    <property type="match status" value="1"/>
</dbReference>
<keyword evidence="1" id="KW-0732">Signal</keyword>
<organism evidence="3 4">
    <name type="scientific">Marinobacter daqiaonensis</name>
    <dbReference type="NCBI Taxonomy" id="650891"/>
    <lineage>
        <taxon>Bacteria</taxon>
        <taxon>Pseudomonadati</taxon>
        <taxon>Pseudomonadota</taxon>
        <taxon>Gammaproteobacteria</taxon>
        <taxon>Pseudomonadales</taxon>
        <taxon>Marinobacteraceae</taxon>
        <taxon>Marinobacter</taxon>
    </lineage>
</organism>
<feature type="signal peptide" evidence="1">
    <location>
        <begin position="1"/>
        <end position="29"/>
    </location>
</feature>
<feature type="chain" id="PRO_5011499426" evidence="1">
    <location>
        <begin position="30"/>
        <end position="207"/>
    </location>
</feature>
<dbReference type="Gene3D" id="2.40.128.110">
    <property type="entry name" value="Lipid/polyisoprenoid-binding, YceI-like"/>
    <property type="match status" value="1"/>
</dbReference>
<dbReference type="AlphaFoldDB" id="A0A1I6H0C0"/>
<dbReference type="Proteomes" id="UP000198644">
    <property type="component" value="Unassembled WGS sequence"/>
</dbReference>
<gene>
    <name evidence="3" type="ORF">SAMN05216203_0676</name>
</gene>
<dbReference type="STRING" id="650891.SAMN05216203_0676"/>
<evidence type="ECO:0000313" key="3">
    <source>
        <dbReference type="EMBL" id="SFR47916.1"/>
    </source>
</evidence>
<dbReference type="PANTHER" id="PTHR34406:SF1">
    <property type="entry name" value="PROTEIN YCEI"/>
    <property type="match status" value="1"/>
</dbReference>
<evidence type="ECO:0000313" key="4">
    <source>
        <dbReference type="Proteomes" id="UP000198644"/>
    </source>
</evidence>
<dbReference type="PANTHER" id="PTHR34406">
    <property type="entry name" value="PROTEIN YCEI"/>
    <property type="match status" value="1"/>
</dbReference>
<dbReference type="OrthoDB" id="9811006at2"/>
<keyword evidence="4" id="KW-1185">Reference proteome</keyword>
<feature type="domain" description="Lipid/polyisoprenoid-binding YceI-like" evidence="2">
    <location>
        <begin position="33"/>
        <end position="200"/>
    </location>
</feature>
<evidence type="ECO:0000259" key="2">
    <source>
        <dbReference type="SMART" id="SM00867"/>
    </source>
</evidence>
<dbReference type="SUPFAM" id="SSF101874">
    <property type="entry name" value="YceI-like"/>
    <property type="match status" value="1"/>
</dbReference>
<dbReference type="InterPro" id="IPR007372">
    <property type="entry name" value="Lipid/polyisoprenoid-bd_YceI"/>
</dbReference>
<accession>A0A1I6H0C0</accession>
<dbReference type="EMBL" id="FOYW01000001">
    <property type="protein sequence ID" value="SFR47916.1"/>
    <property type="molecule type" value="Genomic_DNA"/>
</dbReference>
<protein>
    <submittedName>
        <fullName evidence="3">Polyisoprenoid-binding protein YceI</fullName>
    </submittedName>
</protein>
<dbReference type="Pfam" id="PF04264">
    <property type="entry name" value="YceI"/>
    <property type="match status" value="1"/>
</dbReference>